<sequence>MLWVTVLGAVLAWLQANSGPDEQLEQVEVPIDDEWERWEAEIHDWKDLR</sequence>
<dbReference type="KEGG" id="euz:DVS28_a3663"/>
<accession>A0A346Y1I9</accession>
<protein>
    <submittedName>
        <fullName evidence="1">Uncharacterized protein</fullName>
    </submittedName>
</protein>
<dbReference type="AlphaFoldDB" id="A0A346Y1I9"/>
<gene>
    <name evidence="1" type="ORF">DVS28_a3663</name>
</gene>
<name>A0A346Y1I9_9ACTN</name>
<reference evidence="1 2" key="1">
    <citation type="submission" date="2018-09" db="EMBL/GenBank/DDBJ databases">
        <title>Complete genome sequence of Euzebya sp. DY32-46 isolated from seawater of Pacific Ocean.</title>
        <authorList>
            <person name="Xu L."/>
            <person name="Wu Y.-H."/>
            <person name="Xu X.-W."/>
        </authorList>
    </citation>
    <scope>NUCLEOTIDE SEQUENCE [LARGE SCALE GENOMIC DNA]</scope>
    <source>
        <strain evidence="1 2">DY32-46</strain>
    </source>
</reference>
<dbReference type="Proteomes" id="UP000264006">
    <property type="component" value="Chromosome"/>
</dbReference>
<dbReference type="EMBL" id="CP031165">
    <property type="protein sequence ID" value="AXV08336.1"/>
    <property type="molecule type" value="Genomic_DNA"/>
</dbReference>
<proteinExistence type="predicted"/>
<evidence type="ECO:0000313" key="2">
    <source>
        <dbReference type="Proteomes" id="UP000264006"/>
    </source>
</evidence>
<evidence type="ECO:0000313" key="1">
    <source>
        <dbReference type="EMBL" id="AXV08336.1"/>
    </source>
</evidence>
<keyword evidence="2" id="KW-1185">Reference proteome</keyword>
<organism evidence="1 2">
    <name type="scientific">Euzebya pacifica</name>
    <dbReference type="NCBI Taxonomy" id="1608957"/>
    <lineage>
        <taxon>Bacteria</taxon>
        <taxon>Bacillati</taxon>
        <taxon>Actinomycetota</taxon>
        <taxon>Nitriliruptoria</taxon>
        <taxon>Euzebyales</taxon>
    </lineage>
</organism>